<dbReference type="SMART" id="SM00751">
    <property type="entry name" value="BSD"/>
    <property type="match status" value="1"/>
</dbReference>
<protein>
    <recommendedName>
        <fullName evidence="2">BSD domain-containing protein</fullName>
    </recommendedName>
</protein>
<feature type="compositionally biased region" description="Polar residues" evidence="1">
    <location>
        <begin position="318"/>
        <end position="337"/>
    </location>
</feature>
<dbReference type="Gene3D" id="1.10.3970.10">
    <property type="entry name" value="BSD domain"/>
    <property type="match status" value="1"/>
</dbReference>
<sequence>MDLFYEQAGTKTDSLETLTLPHVEDAKSKEINRKTEKSFEKLEDEISKTYNLVETKATGWGSSFSSFLNKNLNLDKYIEDTKKSIEELQLNDKLNEAKTKLNENVKNINKNLQTDQLIKDLSSKTTQYLDDLDKELEQVENTTGDYFNRFTNIIKSTVVVDQADRDMHEDEDIDSDEGNLLFNVASGSITSNRTEAQYNLLNTSKDLYLNNDSQLASFVSFEKQFNIDSKTEDIAQRLTNLPLQKLFNEIVPERISYSSFWCIYYYNVSQIQEREEKRKQLLNKNNTPQQQEESFDWEEDEEEEEEEIEGNKEDSAKTKSSSDGSYELNSVNSSTLEVNKAASSERKKEEEEDDEDDDWE</sequence>
<feature type="compositionally biased region" description="Acidic residues" evidence="1">
    <location>
        <begin position="293"/>
        <end position="308"/>
    </location>
</feature>
<evidence type="ECO:0000256" key="1">
    <source>
        <dbReference type="SAM" id="MobiDB-lite"/>
    </source>
</evidence>
<dbReference type="OrthoDB" id="73788at2759"/>
<dbReference type="Proteomes" id="UP000774326">
    <property type="component" value="Unassembled WGS sequence"/>
</dbReference>
<accession>A0A9P8QAH5</accession>
<reference evidence="3" key="2">
    <citation type="submission" date="2021-01" db="EMBL/GenBank/DDBJ databases">
        <authorList>
            <person name="Schikora-Tamarit M.A."/>
        </authorList>
    </citation>
    <scope>NUCLEOTIDE SEQUENCE</scope>
    <source>
        <strain evidence="3">CBS2887</strain>
    </source>
</reference>
<proteinExistence type="predicted"/>
<dbReference type="InterPro" id="IPR005607">
    <property type="entry name" value="BSD_dom"/>
</dbReference>
<comment type="caution">
    <text evidence="3">The sequence shown here is derived from an EMBL/GenBank/DDBJ whole genome shotgun (WGS) entry which is preliminary data.</text>
</comment>
<feature type="region of interest" description="Disordered" evidence="1">
    <location>
        <begin position="282"/>
        <end position="360"/>
    </location>
</feature>
<feature type="domain" description="BSD" evidence="2">
    <location>
        <begin position="221"/>
        <end position="272"/>
    </location>
</feature>
<dbReference type="GO" id="GO:0005737">
    <property type="term" value="C:cytoplasm"/>
    <property type="evidence" value="ECO:0007669"/>
    <property type="project" value="TreeGrafter"/>
</dbReference>
<reference evidence="3" key="1">
    <citation type="journal article" date="2021" name="Open Biol.">
        <title>Shared evolutionary footprints suggest mitochondrial oxidative damage underlies multiple complex I losses in fungi.</title>
        <authorList>
            <person name="Schikora-Tamarit M.A."/>
            <person name="Marcet-Houben M."/>
            <person name="Nosek J."/>
            <person name="Gabaldon T."/>
        </authorList>
    </citation>
    <scope>NUCLEOTIDE SEQUENCE</scope>
    <source>
        <strain evidence="3">CBS2887</strain>
    </source>
</reference>
<keyword evidence="4" id="KW-1185">Reference proteome</keyword>
<dbReference type="PROSITE" id="PS50858">
    <property type="entry name" value="BSD"/>
    <property type="match status" value="1"/>
</dbReference>
<dbReference type="PANTHER" id="PTHR16019:SF5">
    <property type="entry name" value="BSD DOMAIN-CONTAINING PROTEIN 1"/>
    <property type="match status" value="1"/>
</dbReference>
<dbReference type="SUPFAM" id="SSF58113">
    <property type="entry name" value="Apolipoprotein A-I"/>
    <property type="match status" value="1"/>
</dbReference>
<gene>
    <name evidence="3" type="ORF">WICPIJ_002007</name>
</gene>
<evidence type="ECO:0000259" key="2">
    <source>
        <dbReference type="PROSITE" id="PS50858"/>
    </source>
</evidence>
<feature type="compositionally biased region" description="Acidic residues" evidence="1">
    <location>
        <begin position="350"/>
        <end position="360"/>
    </location>
</feature>
<organism evidence="3 4">
    <name type="scientific">Wickerhamomyces pijperi</name>
    <name type="common">Yeast</name>
    <name type="synonym">Pichia pijperi</name>
    <dbReference type="NCBI Taxonomy" id="599730"/>
    <lineage>
        <taxon>Eukaryota</taxon>
        <taxon>Fungi</taxon>
        <taxon>Dikarya</taxon>
        <taxon>Ascomycota</taxon>
        <taxon>Saccharomycotina</taxon>
        <taxon>Saccharomycetes</taxon>
        <taxon>Phaffomycetales</taxon>
        <taxon>Wickerhamomycetaceae</taxon>
        <taxon>Wickerhamomyces</taxon>
    </lineage>
</organism>
<dbReference type="PANTHER" id="PTHR16019">
    <property type="entry name" value="SYNAPSE-ASSOCIATED PROTEIN"/>
    <property type="match status" value="1"/>
</dbReference>
<evidence type="ECO:0000313" key="3">
    <source>
        <dbReference type="EMBL" id="KAH3687013.1"/>
    </source>
</evidence>
<evidence type="ECO:0000313" key="4">
    <source>
        <dbReference type="Proteomes" id="UP000774326"/>
    </source>
</evidence>
<dbReference type="InterPro" id="IPR035925">
    <property type="entry name" value="BSD_dom_sf"/>
</dbReference>
<dbReference type="SUPFAM" id="SSF140383">
    <property type="entry name" value="BSD domain-like"/>
    <property type="match status" value="1"/>
</dbReference>
<dbReference type="InterPro" id="IPR051494">
    <property type="entry name" value="BSD_domain-containing"/>
</dbReference>
<feature type="compositionally biased region" description="Polar residues" evidence="1">
    <location>
        <begin position="282"/>
        <end position="291"/>
    </location>
</feature>
<name>A0A9P8QAH5_WICPI</name>
<dbReference type="AlphaFoldDB" id="A0A9P8QAH5"/>
<dbReference type="EMBL" id="JAEUBG010001042">
    <property type="protein sequence ID" value="KAH3687013.1"/>
    <property type="molecule type" value="Genomic_DNA"/>
</dbReference>
<dbReference type="Pfam" id="PF03909">
    <property type="entry name" value="BSD"/>
    <property type="match status" value="1"/>
</dbReference>